<reference evidence="1 2" key="1">
    <citation type="submission" date="2019-12" db="EMBL/GenBank/DDBJ databases">
        <title>Whole-genome sequencing of Allorhizobium vitis.</title>
        <authorList>
            <person name="Gan H.M."/>
            <person name="Szegedi E."/>
            <person name="Burr T."/>
            <person name="Savka M.A."/>
        </authorList>
    </citation>
    <scope>NUCLEOTIDE SEQUENCE [LARGE SCALE GENOMIC DNA]</scope>
    <source>
        <strain evidence="1 2">CG516</strain>
    </source>
</reference>
<protein>
    <recommendedName>
        <fullName evidence="3">TnsA endonuclease N-terminal domain-containing protein</fullName>
    </recommendedName>
</protein>
<gene>
    <name evidence="1" type="ORF">GOZ90_11550</name>
</gene>
<sequence length="247" mass="28552">MKTGFEPGSVPVFEPPRRVMHKTLPGIFPSKKVQGGYVRTKSPLMMDGLYHLDTNPDVVRILPYPIRIEYPSNQDQDVFCMRDHTFQMGVELRNGERIYIDYEPFNIQLERPWIADRTANLVQVTRNELGANYALLDERTIYIQPRFSNLKVMWAHLHVSDDEALMAVRRAVQIVDLPTTISAVRRQVKVSGIKFEVLDPLGHVISQRSLDEVDRVFTAIMQMISKGEIDIDYSKPFDDSSLLFERR</sequence>
<dbReference type="Proteomes" id="UP000477951">
    <property type="component" value="Unassembled WGS sequence"/>
</dbReference>
<accession>A0A6L6VCB2</accession>
<organism evidence="1 2">
    <name type="scientific">Agrobacterium vitis</name>
    <name type="common">Rhizobium vitis</name>
    <dbReference type="NCBI Taxonomy" id="373"/>
    <lineage>
        <taxon>Bacteria</taxon>
        <taxon>Pseudomonadati</taxon>
        <taxon>Pseudomonadota</taxon>
        <taxon>Alphaproteobacteria</taxon>
        <taxon>Hyphomicrobiales</taxon>
        <taxon>Rhizobiaceae</taxon>
        <taxon>Rhizobium/Agrobacterium group</taxon>
        <taxon>Agrobacterium</taxon>
    </lineage>
</organism>
<comment type="caution">
    <text evidence="1">The sequence shown here is derived from an EMBL/GenBank/DDBJ whole genome shotgun (WGS) entry which is preliminary data.</text>
</comment>
<evidence type="ECO:0000313" key="1">
    <source>
        <dbReference type="EMBL" id="MUZ73316.1"/>
    </source>
</evidence>
<dbReference type="AlphaFoldDB" id="A0A6L6VCB2"/>
<evidence type="ECO:0008006" key="3">
    <source>
        <dbReference type="Google" id="ProtNLM"/>
    </source>
</evidence>
<dbReference type="EMBL" id="WPHR01000007">
    <property type="protein sequence ID" value="MUZ73316.1"/>
    <property type="molecule type" value="Genomic_DNA"/>
</dbReference>
<evidence type="ECO:0000313" key="2">
    <source>
        <dbReference type="Proteomes" id="UP000477951"/>
    </source>
</evidence>
<dbReference type="RefSeq" id="WP_156614753.1">
    <property type="nucleotide sequence ID" value="NZ_WPHR01000007.1"/>
</dbReference>
<name>A0A6L6VCB2_AGRVI</name>
<proteinExistence type="predicted"/>